<evidence type="ECO:0000313" key="1">
    <source>
        <dbReference type="EMBL" id="MBB6229441.1"/>
    </source>
</evidence>
<keyword evidence="2" id="KW-1185">Reference proteome</keyword>
<dbReference type="Gene3D" id="3.40.630.40">
    <property type="entry name" value="Zn-dependent exopeptidases"/>
    <property type="match status" value="1"/>
</dbReference>
<dbReference type="RefSeq" id="WP_184203128.1">
    <property type="nucleotide sequence ID" value="NZ_BMOX01000119.1"/>
</dbReference>
<evidence type="ECO:0000313" key="2">
    <source>
        <dbReference type="Proteomes" id="UP000538147"/>
    </source>
</evidence>
<dbReference type="EC" id="3.5.1.68" evidence="1"/>
<dbReference type="InterPro" id="IPR007709">
    <property type="entry name" value="N-FG_amidohydro"/>
</dbReference>
<comment type="caution">
    <text evidence="1">The sequence shown here is derived from an EMBL/GenBank/DDBJ whole genome shotgun (WGS) entry which is preliminary data.</text>
</comment>
<accession>A0A841LCK0</accession>
<gene>
    <name evidence="1" type="ORF">FHS79_003643</name>
</gene>
<dbReference type="Proteomes" id="UP000538147">
    <property type="component" value="Unassembled WGS sequence"/>
</dbReference>
<keyword evidence="1" id="KW-0378">Hydrolase</keyword>
<protein>
    <submittedName>
        <fullName evidence="1">N-formylglutamate deformylase</fullName>
        <ecNumber evidence="1">3.5.1.68</ecNumber>
    </submittedName>
</protein>
<sequence>MDDSLQPGFSLTGDDDGRWPVVLASPHSGRDYPASFLAASPLSLSQLRRAEDAFVDHLLDGVSGVPILRARWSRLFLDLNRAANELDPAMFDGRLPVPVAATDRVACGLGVLPRIAGHGLDVYRCKLPMAEAARRLAALHLPWHSRLTGLLHQARARHGFAVLVDCHSMPRPSGAQPPQIVLGDRHGRSAHPALVTLIEQHFQGAGLRVARNNPYAGGYTTEHHGQPAAGIHAVQIEIDRSLYMDPARLTLSPGFATVARQLQGLVRRLVTETPSMRLAADWREAAE</sequence>
<dbReference type="EMBL" id="JACIIV010000050">
    <property type="protein sequence ID" value="MBB6229441.1"/>
    <property type="molecule type" value="Genomic_DNA"/>
</dbReference>
<dbReference type="GO" id="GO:0050129">
    <property type="term" value="F:N-formylglutamate deformylase activity"/>
    <property type="evidence" value="ECO:0007669"/>
    <property type="project" value="UniProtKB-EC"/>
</dbReference>
<dbReference type="SUPFAM" id="SSF53187">
    <property type="entry name" value="Zn-dependent exopeptidases"/>
    <property type="match status" value="1"/>
</dbReference>
<dbReference type="AlphaFoldDB" id="A0A841LCK0"/>
<dbReference type="Pfam" id="PF05013">
    <property type="entry name" value="FGase"/>
    <property type="match status" value="1"/>
</dbReference>
<reference evidence="1 2" key="1">
    <citation type="submission" date="2020-08" db="EMBL/GenBank/DDBJ databases">
        <title>Genomic Encyclopedia of Type Strains, Phase IV (KMG-IV): sequencing the most valuable type-strain genomes for metagenomic binning, comparative biology and taxonomic classification.</title>
        <authorList>
            <person name="Goeker M."/>
        </authorList>
    </citation>
    <scope>NUCLEOTIDE SEQUENCE [LARGE SCALE GENOMIC DNA]</scope>
    <source>
        <strain evidence="1 2">DSM 102189</strain>
    </source>
</reference>
<proteinExistence type="predicted"/>
<name>A0A841LCK0_9SPHN</name>
<organism evidence="1 2">
    <name type="scientific">Polymorphobacter multimanifer</name>
    <dbReference type="NCBI Taxonomy" id="1070431"/>
    <lineage>
        <taxon>Bacteria</taxon>
        <taxon>Pseudomonadati</taxon>
        <taxon>Pseudomonadota</taxon>
        <taxon>Alphaproteobacteria</taxon>
        <taxon>Sphingomonadales</taxon>
        <taxon>Sphingosinicellaceae</taxon>
        <taxon>Polymorphobacter</taxon>
    </lineage>
</organism>